<evidence type="ECO:0000313" key="7">
    <source>
        <dbReference type="Proteomes" id="UP001374579"/>
    </source>
</evidence>
<feature type="compositionally biased region" description="Basic and acidic residues" evidence="1">
    <location>
        <begin position="1096"/>
        <end position="1117"/>
    </location>
</feature>
<dbReference type="Gene3D" id="1.20.80.10">
    <property type="match status" value="1"/>
</dbReference>
<comment type="caution">
    <text evidence="6">The sequence shown here is derived from an EMBL/GenBank/DDBJ whole genome shotgun (WGS) entry which is preliminary data.</text>
</comment>
<dbReference type="Gene3D" id="2.20.70.10">
    <property type="match status" value="1"/>
</dbReference>
<dbReference type="InterPro" id="IPR029071">
    <property type="entry name" value="Ubiquitin-like_domsf"/>
</dbReference>
<feature type="region of interest" description="Disordered" evidence="1">
    <location>
        <begin position="726"/>
        <end position="821"/>
    </location>
</feature>
<dbReference type="SUPFAM" id="SSF51045">
    <property type="entry name" value="WW domain"/>
    <property type="match status" value="1"/>
</dbReference>
<feature type="compositionally biased region" description="Basic and acidic residues" evidence="1">
    <location>
        <begin position="1745"/>
        <end position="1760"/>
    </location>
</feature>
<dbReference type="Gene3D" id="2.30.42.10">
    <property type="match status" value="1"/>
</dbReference>
<dbReference type="PROSITE" id="PS50106">
    <property type="entry name" value="PDZ"/>
    <property type="match status" value="1"/>
</dbReference>
<dbReference type="CDD" id="cd06769">
    <property type="entry name" value="PDZ_FRMPD1_3_4-like"/>
    <property type="match status" value="1"/>
</dbReference>
<dbReference type="PANTHER" id="PTHR46221:SF3">
    <property type="entry name" value="FERM AND PDZ DOMAIN-CONTAINING PROTEIN 4"/>
    <property type="match status" value="1"/>
</dbReference>
<dbReference type="GO" id="GO:0007165">
    <property type="term" value="P:signal transduction"/>
    <property type="evidence" value="ECO:0007669"/>
    <property type="project" value="InterPro"/>
</dbReference>
<dbReference type="InterPro" id="IPR000159">
    <property type="entry name" value="RA_dom"/>
</dbReference>
<feature type="compositionally biased region" description="Basic and acidic residues" evidence="1">
    <location>
        <begin position="1479"/>
        <end position="1492"/>
    </location>
</feature>
<dbReference type="SUPFAM" id="SSF54236">
    <property type="entry name" value="Ubiquitin-like"/>
    <property type="match status" value="1"/>
</dbReference>
<reference evidence="6 7" key="1">
    <citation type="submission" date="2024-02" db="EMBL/GenBank/DDBJ databases">
        <title>Chromosome-scale genome assembly of the rough periwinkle Littorina saxatilis.</title>
        <authorList>
            <person name="De Jode A."/>
            <person name="Faria R."/>
            <person name="Formenti G."/>
            <person name="Sims Y."/>
            <person name="Smith T.P."/>
            <person name="Tracey A."/>
            <person name="Wood J.M.D."/>
            <person name="Zagrodzka Z.B."/>
            <person name="Johannesson K."/>
            <person name="Butlin R.K."/>
            <person name="Leder E.H."/>
        </authorList>
    </citation>
    <scope>NUCLEOTIDE SEQUENCE [LARGE SCALE GENOMIC DNA]</scope>
    <source>
        <strain evidence="6">Snail1</strain>
        <tissue evidence="6">Muscle</tissue>
    </source>
</reference>
<dbReference type="Gene3D" id="3.10.20.90">
    <property type="entry name" value="Phosphatidylinositol 3-kinase Catalytic Subunit, Chain A, domain 1"/>
    <property type="match status" value="1"/>
</dbReference>
<dbReference type="CDD" id="cd17088">
    <property type="entry name" value="FERM_F1_FRMPD1_like"/>
    <property type="match status" value="1"/>
</dbReference>
<accession>A0AAN9G6T3</accession>
<dbReference type="FunFam" id="2.30.42.10:FF:000053">
    <property type="entry name" value="FERM and PDZ domain-containing protein 4"/>
    <property type="match status" value="1"/>
</dbReference>
<feature type="region of interest" description="Disordered" evidence="1">
    <location>
        <begin position="1387"/>
        <end position="1500"/>
    </location>
</feature>
<feature type="compositionally biased region" description="Low complexity" evidence="1">
    <location>
        <begin position="1248"/>
        <end position="1259"/>
    </location>
</feature>
<feature type="domain" description="PDZ" evidence="4">
    <location>
        <begin position="97"/>
        <end position="174"/>
    </location>
</feature>
<dbReference type="Pfam" id="PF00595">
    <property type="entry name" value="PDZ"/>
    <property type="match status" value="1"/>
</dbReference>
<dbReference type="SMART" id="SM00228">
    <property type="entry name" value="PDZ"/>
    <property type="match status" value="1"/>
</dbReference>
<feature type="compositionally biased region" description="Polar residues" evidence="1">
    <location>
        <begin position="1608"/>
        <end position="1625"/>
    </location>
</feature>
<evidence type="ECO:0000259" key="3">
    <source>
        <dbReference type="PROSITE" id="PS50057"/>
    </source>
</evidence>
<dbReference type="SUPFAM" id="SSF47031">
    <property type="entry name" value="Second domain of FERM"/>
    <property type="match status" value="1"/>
</dbReference>
<evidence type="ECO:0000259" key="4">
    <source>
        <dbReference type="PROSITE" id="PS50106"/>
    </source>
</evidence>
<dbReference type="InterPro" id="IPR001202">
    <property type="entry name" value="WW_dom"/>
</dbReference>
<dbReference type="CDD" id="cd14473">
    <property type="entry name" value="FERM_B-lobe"/>
    <property type="match status" value="1"/>
</dbReference>
<feature type="compositionally biased region" description="Low complexity" evidence="1">
    <location>
        <begin position="680"/>
        <end position="691"/>
    </location>
</feature>
<keyword evidence="7" id="KW-1185">Reference proteome</keyword>
<name>A0AAN9G6T3_9CAEN</name>
<proteinExistence type="predicted"/>
<organism evidence="6 7">
    <name type="scientific">Littorina saxatilis</name>
    <dbReference type="NCBI Taxonomy" id="31220"/>
    <lineage>
        <taxon>Eukaryota</taxon>
        <taxon>Metazoa</taxon>
        <taxon>Spiralia</taxon>
        <taxon>Lophotrochozoa</taxon>
        <taxon>Mollusca</taxon>
        <taxon>Gastropoda</taxon>
        <taxon>Caenogastropoda</taxon>
        <taxon>Littorinimorpha</taxon>
        <taxon>Littorinoidea</taxon>
        <taxon>Littorinidae</taxon>
        <taxon>Littorina</taxon>
    </lineage>
</organism>
<feature type="compositionally biased region" description="Low complexity" evidence="1">
    <location>
        <begin position="1642"/>
        <end position="1654"/>
    </location>
</feature>
<dbReference type="PROSITE" id="PS50057">
    <property type="entry name" value="FERM_3"/>
    <property type="match status" value="1"/>
</dbReference>
<feature type="region of interest" description="Disordered" evidence="1">
    <location>
        <begin position="25"/>
        <end position="59"/>
    </location>
</feature>
<feature type="compositionally biased region" description="Pro residues" evidence="1">
    <location>
        <begin position="1701"/>
        <end position="1710"/>
    </location>
</feature>
<dbReference type="SUPFAM" id="SSF50729">
    <property type="entry name" value="PH domain-like"/>
    <property type="match status" value="1"/>
</dbReference>
<dbReference type="PROSITE" id="PS50020">
    <property type="entry name" value="WW_DOMAIN_2"/>
    <property type="match status" value="1"/>
</dbReference>
<dbReference type="Gene3D" id="2.30.29.30">
    <property type="entry name" value="Pleckstrin-homology domain (PH domain)/Phosphotyrosine-binding domain (PTB)"/>
    <property type="match status" value="1"/>
</dbReference>
<dbReference type="InterPro" id="IPR000299">
    <property type="entry name" value="FERM_domain"/>
</dbReference>
<feature type="region of interest" description="Disordered" evidence="1">
    <location>
        <begin position="990"/>
        <end position="1140"/>
    </location>
</feature>
<dbReference type="SMART" id="SM00295">
    <property type="entry name" value="B41"/>
    <property type="match status" value="1"/>
</dbReference>
<feature type="domain" description="FERM" evidence="3">
    <location>
        <begin position="228"/>
        <end position="546"/>
    </location>
</feature>
<dbReference type="SUPFAM" id="SSF50156">
    <property type="entry name" value="PDZ domain-like"/>
    <property type="match status" value="1"/>
</dbReference>
<feature type="compositionally biased region" description="Low complexity" evidence="1">
    <location>
        <begin position="736"/>
        <end position="746"/>
    </location>
</feature>
<evidence type="ECO:0000256" key="1">
    <source>
        <dbReference type="SAM" id="MobiDB-lite"/>
    </source>
</evidence>
<dbReference type="PROSITE" id="PS50200">
    <property type="entry name" value="RA"/>
    <property type="match status" value="1"/>
</dbReference>
<feature type="compositionally biased region" description="Low complexity" evidence="1">
    <location>
        <begin position="1440"/>
        <end position="1476"/>
    </location>
</feature>
<feature type="compositionally biased region" description="Basic and acidic residues" evidence="1">
    <location>
        <begin position="751"/>
        <end position="760"/>
    </location>
</feature>
<dbReference type="Gene3D" id="1.20.1420.10">
    <property type="entry name" value="Talin, central domain"/>
    <property type="match status" value="1"/>
</dbReference>
<dbReference type="Pfam" id="PF21989">
    <property type="entry name" value="RA_2"/>
    <property type="match status" value="1"/>
</dbReference>
<feature type="compositionally biased region" description="Basic residues" evidence="1">
    <location>
        <begin position="1069"/>
        <end position="1079"/>
    </location>
</feature>
<evidence type="ECO:0000259" key="5">
    <source>
        <dbReference type="PROSITE" id="PS50200"/>
    </source>
</evidence>
<dbReference type="InterPro" id="IPR036034">
    <property type="entry name" value="PDZ_sf"/>
</dbReference>
<dbReference type="InterPro" id="IPR019749">
    <property type="entry name" value="Band_41_domain"/>
</dbReference>
<evidence type="ECO:0000259" key="2">
    <source>
        <dbReference type="PROSITE" id="PS50020"/>
    </source>
</evidence>
<feature type="compositionally biased region" description="Low complexity" evidence="1">
    <location>
        <begin position="999"/>
        <end position="1033"/>
    </location>
</feature>
<dbReference type="Proteomes" id="UP001374579">
    <property type="component" value="Unassembled WGS sequence"/>
</dbReference>
<dbReference type="InterPro" id="IPR001478">
    <property type="entry name" value="PDZ"/>
</dbReference>
<feature type="compositionally biased region" description="Low complexity" evidence="1">
    <location>
        <begin position="928"/>
        <end position="941"/>
    </location>
</feature>
<feature type="region of interest" description="Disordered" evidence="1">
    <location>
        <begin position="1589"/>
        <end position="1773"/>
    </location>
</feature>
<feature type="region of interest" description="Disordered" evidence="1">
    <location>
        <begin position="913"/>
        <end position="974"/>
    </location>
</feature>
<dbReference type="InterPro" id="IPR014352">
    <property type="entry name" value="FERM/acyl-CoA-bd_prot_sf"/>
</dbReference>
<dbReference type="InterPro" id="IPR011993">
    <property type="entry name" value="PH-like_dom_sf"/>
</dbReference>
<dbReference type="InterPro" id="IPR019748">
    <property type="entry name" value="FERM_central"/>
</dbReference>
<feature type="compositionally biased region" description="Low complexity" evidence="1">
    <location>
        <begin position="1305"/>
        <end position="1330"/>
    </location>
</feature>
<feature type="compositionally biased region" description="Polar residues" evidence="1">
    <location>
        <begin position="1338"/>
        <end position="1357"/>
    </location>
</feature>
<feature type="region of interest" description="Disordered" evidence="1">
    <location>
        <begin position="1279"/>
        <end position="1373"/>
    </location>
</feature>
<feature type="compositionally biased region" description="Polar residues" evidence="1">
    <location>
        <begin position="942"/>
        <end position="953"/>
    </location>
</feature>
<feature type="compositionally biased region" description="Basic and acidic residues" evidence="1">
    <location>
        <begin position="1428"/>
        <end position="1438"/>
    </location>
</feature>
<evidence type="ECO:0000313" key="6">
    <source>
        <dbReference type="EMBL" id="KAK7097653.1"/>
    </source>
</evidence>
<feature type="region of interest" description="Disordered" evidence="1">
    <location>
        <begin position="673"/>
        <end position="702"/>
    </location>
</feature>
<protein>
    <submittedName>
        <fullName evidence="6">Uncharacterized protein</fullName>
    </submittedName>
</protein>
<feature type="region of interest" description="Disordered" evidence="1">
    <location>
        <begin position="1236"/>
        <end position="1262"/>
    </location>
</feature>
<dbReference type="InterPro" id="IPR036020">
    <property type="entry name" value="WW_dom_sf"/>
</dbReference>
<gene>
    <name evidence="6" type="ORF">V1264_004600</name>
</gene>
<dbReference type="Pfam" id="PF00373">
    <property type="entry name" value="FERM_M"/>
    <property type="match status" value="1"/>
</dbReference>
<feature type="domain" description="Ras-associating" evidence="5">
    <location>
        <begin position="229"/>
        <end position="329"/>
    </location>
</feature>
<feature type="domain" description="WW" evidence="2">
    <location>
        <begin position="52"/>
        <end position="85"/>
    </location>
</feature>
<feature type="compositionally biased region" description="Basic and acidic residues" evidence="1">
    <location>
        <begin position="25"/>
        <end position="35"/>
    </location>
</feature>
<dbReference type="PANTHER" id="PTHR46221">
    <property type="entry name" value="FERM AND PDZ DOMAIN-CONTAINING PROTEIN FAMILY MEMBER"/>
    <property type="match status" value="1"/>
</dbReference>
<sequence length="1949" mass="211066">MGNSGSKRARGFLCSCVTCQKHRAHPQELNEDSHKAQTTSWLPPRENWTGTSGLPFGWETGVDKNDKDYFINHVDRYTTRDDPRQDPDYIEPPRPREVELVRDLEKGFGFVAGSEKPVVVRFVTEGGPSENKLLPGDQILKINGEEVRRAPREKVIELVRSCKEAILLTVCQPYTDNSNRKSALLTAAKKAKLKNNPSRVRFADAVMVNGASITNPSPVESYVPFMPNVLKVFLENGQTKSFKYDNKTTVKDVVASLQEKLNIRCANHFNLVLQNMKNNTGTAAKMTLLQDHETLAEIAARQGARYFRCLFRVTFVPKDAYDLLKEDPIAFEYFYLQCCNDVLHERFASEMKYDTALRLAALQIQQHAMSNNMGNKISIKAVIKECGLDKFVSKSLMDSMKGKDLKRMLTQYLKMNQSLAAPGQKQLSALQAKLHYMKIVGELKTFGSRVFMVTLLDKKTEAMLLVGPHSGVSIVTNIKSYALTQLADFEHLEQVKVTKDGDNMHRVDLKVKGQKTEDISLGLLSEDAQNFVCLVAGYYRIFVDPEKRLVERTIGKNTTDPDVPSYEDMHKVHATPWSYPEDLVSETVGSSDNGVSDNQRLVDLATDPPEYEQDEQYLAQVKEDLGIQMDETAAMSAAERPKNISTINVTATSPFPARQVKVNGADSPFEEGVTSFGTASSDSSSLSSFSSQPLPATAGLSSQPVLNSTIDLRRTIAAANGQVAMVTTGRNGSGPGSSSSSSSPPSIFLDTRGESERSSDTDSVSTLDNTERRPLLGPSNGSSGGSGGAGVTQNGDVRHSGGDAESDDTDSFGTPSGSPAKARLIQRVSSIESGMHSFGLHSPDMMPAADVDFRRMSEEDLNRLPPDVYSAIYQQQDPAGIIPPQKLYLDPDIIDLTIFPLPESTTDDESMIDFTAMPSVPPPSFANSVPPSSCSASDPSSQQRHASGSSDFSNGYPGSRSTGQPGLMRSASAGHCPDFFDSDIDSLIAQYYVPPPPSSSGESDSAQSQVLSHSFSGAIAGSFSSPLPDSGGPLDDDFSSLIIPPPPSSSPPQTEDVAVVPPVPADSKVKRRQFRHKRSSSVDIGSLNLANQQLEESEKRRSLDGQDLRSEHEDSIRRSSPPHDLGGGRLAPDSHSHDGLVAESPATVSLKLHNLLKSLPNFAPEVAMANQPQQFHRTGSLRIHRSSSLDLVPVATSVTNGAQAAQAFTGKATHRTLFSGAASLGRNSGRLAVSHEQLATSSAVPGASSPQDSSQQQQSATESFASLKAKLKDYRDYLLKRSSHSRKNSDDSGSESGEKKKSSLRRSNSFSRLFSQLSGSRRGSKTSTSSDPVVVGNDNWTLKQRSGRGVSSSTGDLQSLFYPPGSEEEKRGTPVVLENFAVARTSLRPVSTSGPTQPEVEPAENAEQAQNKTKKSGPLKALSSVFASDEKTSDRSLRDSLPLKPSSPTSTSKPTTSTTTTTTTTSSPSKLSSSKKFNATHESKDDLSVGHKDGRKKKTKVQANPYATLRMWRPITMTSSVSHDEDVYHNFSNFEVLMAAADEAKLPVTGDLRNEDFLSSTVPPPSSFSSNSVLSRTISHPITATEYAASNLTDSVPPDYYPHPSPSMPRQRSVSYVQSNGSSEVVKTRVQPRRAAPPPPSSVRSASDASVGRAGLNSAPSSAVTIPLKTRSLSINEHPEEEEAGPVPPPRRSRQQFKSSAPPPPVPPPSSSVNGGGDIPADYPHDSSSSYTGSMRSRSSSRDGGGSRERRDSSERRGRSVTDSSCAVVSPEVTKSVRSVLSKTYGPEGFEAAAQDVENLLIRLKDTMETLKTWQGHTTSSASQFHTVKQELQLQTKQFVQDAKLLVAGATGSREAVSQHMNRAMHTLARVFLHSQATMVRMHGVHQAQHVGFEVLKVSASFKSTVAAANAAMGKPTTDPHMKYLMRQATNLAGLLSTLLKTLKTLEQV</sequence>
<dbReference type="InterPro" id="IPR035963">
    <property type="entry name" value="FERM_2"/>
</dbReference>
<feature type="compositionally biased region" description="Low complexity" evidence="1">
    <location>
        <begin position="1727"/>
        <end position="1738"/>
    </location>
</feature>
<dbReference type="EMBL" id="JBAMIC010000013">
    <property type="protein sequence ID" value="KAK7097653.1"/>
    <property type="molecule type" value="Genomic_DNA"/>
</dbReference>